<keyword evidence="3" id="KW-1185">Reference proteome</keyword>
<accession>A0A9N8J8L8</accession>
<evidence type="ECO:0000313" key="2">
    <source>
        <dbReference type="EMBL" id="CAD0082812.1"/>
    </source>
</evidence>
<evidence type="ECO:0008006" key="4">
    <source>
        <dbReference type="Google" id="ProtNLM"/>
    </source>
</evidence>
<reference evidence="2" key="1">
    <citation type="submission" date="2020-06" db="EMBL/GenBank/DDBJ databases">
        <authorList>
            <person name="Onetto C."/>
        </authorList>
    </citation>
    <scope>NUCLEOTIDE SEQUENCE</scope>
</reference>
<organism evidence="2 3">
    <name type="scientific">Aureobasidium vineae</name>
    <dbReference type="NCBI Taxonomy" id="2773715"/>
    <lineage>
        <taxon>Eukaryota</taxon>
        <taxon>Fungi</taxon>
        <taxon>Dikarya</taxon>
        <taxon>Ascomycota</taxon>
        <taxon>Pezizomycotina</taxon>
        <taxon>Dothideomycetes</taxon>
        <taxon>Dothideomycetidae</taxon>
        <taxon>Dothideales</taxon>
        <taxon>Saccotheciaceae</taxon>
        <taxon>Aureobasidium</taxon>
    </lineage>
</organism>
<gene>
    <name evidence="2" type="ORF">AWRI4619_LOCUS1379</name>
</gene>
<evidence type="ECO:0000256" key="1">
    <source>
        <dbReference type="SAM" id="Phobius"/>
    </source>
</evidence>
<protein>
    <recommendedName>
        <fullName evidence="4">Major facilitator superfamily (MFS) profile domain-containing protein</fullName>
    </recommendedName>
</protein>
<evidence type="ECO:0000313" key="3">
    <source>
        <dbReference type="Proteomes" id="UP000716446"/>
    </source>
</evidence>
<keyword evidence="1" id="KW-0812">Transmembrane</keyword>
<comment type="caution">
    <text evidence="2">The sequence shown here is derived from an EMBL/GenBank/DDBJ whole genome shotgun (WGS) entry which is preliminary data.</text>
</comment>
<dbReference type="Proteomes" id="UP000716446">
    <property type="component" value="Unassembled WGS sequence"/>
</dbReference>
<dbReference type="AlphaFoldDB" id="A0A9N8J8L8"/>
<keyword evidence="1" id="KW-1133">Transmembrane helix</keyword>
<proteinExistence type="predicted"/>
<keyword evidence="1" id="KW-0472">Membrane</keyword>
<sequence length="69" mass="7497">MGLVGNTKEKTGTDHVEHVDLQQNSLDNLDTIEETKTGKFAWLVSITAAIGGMLFGYDTGIIRSVRDMG</sequence>
<feature type="transmembrane region" description="Helical" evidence="1">
    <location>
        <begin position="40"/>
        <end position="57"/>
    </location>
</feature>
<dbReference type="EMBL" id="CAIJEN010000002">
    <property type="protein sequence ID" value="CAD0082812.1"/>
    <property type="molecule type" value="Genomic_DNA"/>
</dbReference>
<name>A0A9N8J8L8_9PEZI</name>